<dbReference type="GO" id="GO:0005829">
    <property type="term" value="C:cytosol"/>
    <property type="evidence" value="ECO:0007669"/>
    <property type="project" value="TreeGrafter"/>
</dbReference>
<dbReference type="InterPro" id="IPR036412">
    <property type="entry name" value="HAD-like_sf"/>
</dbReference>
<dbReference type="GO" id="GO:0000287">
    <property type="term" value="F:magnesium ion binding"/>
    <property type="evidence" value="ECO:0007669"/>
    <property type="project" value="TreeGrafter"/>
</dbReference>
<dbReference type="AlphaFoldDB" id="A0A1G8RPP9"/>
<dbReference type="Gene3D" id="3.30.1240.10">
    <property type="match status" value="1"/>
</dbReference>
<organism evidence="1 2">
    <name type="scientific">Salimicrobium halophilum</name>
    <dbReference type="NCBI Taxonomy" id="86666"/>
    <lineage>
        <taxon>Bacteria</taxon>
        <taxon>Bacillati</taxon>
        <taxon>Bacillota</taxon>
        <taxon>Bacilli</taxon>
        <taxon>Bacillales</taxon>
        <taxon>Bacillaceae</taxon>
        <taxon>Salimicrobium</taxon>
    </lineage>
</organism>
<dbReference type="PANTHER" id="PTHR10000">
    <property type="entry name" value="PHOSPHOSERINE PHOSPHATASE"/>
    <property type="match status" value="1"/>
</dbReference>
<dbReference type="Proteomes" id="UP000199225">
    <property type="component" value="Unassembled WGS sequence"/>
</dbReference>
<evidence type="ECO:0000313" key="1">
    <source>
        <dbReference type="EMBL" id="SDJ18958.1"/>
    </source>
</evidence>
<reference evidence="2" key="1">
    <citation type="submission" date="2016-10" db="EMBL/GenBank/DDBJ databases">
        <authorList>
            <person name="Varghese N."/>
            <person name="Submissions S."/>
        </authorList>
    </citation>
    <scope>NUCLEOTIDE SEQUENCE [LARGE SCALE GENOMIC DNA]</scope>
    <source>
        <strain evidence="2">DSM 4771</strain>
    </source>
</reference>
<evidence type="ECO:0008006" key="3">
    <source>
        <dbReference type="Google" id="ProtNLM"/>
    </source>
</evidence>
<dbReference type="SUPFAM" id="SSF56784">
    <property type="entry name" value="HAD-like"/>
    <property type="match status" value="1"/>
</dbReference>
<keyword evidence="2" id="KW-1185">Reference proteome</keyword>
<dbReference type="OrthoDB" id="9810101at2"/>
<name>A0A1G8RPP9_9BACI</name>
<dbReference type="GO" id="GO:0016791">
    <property type="term" value="F:phosphatase activity"/>
    <property type="evidence" value="ECO:0007669"/>
    <property type="project" value="UniProtKB-ARBA"/>
</dbReference>
<dbReference type="Gene3D" id="3.40.50.1000">
    <property type="entry name" value="HAD superfamily/HAD-like"/>
    <property type="match status" value="1"/>
</dbReference>
<evidence type="ECO:0000313" key="2">
    <source>
        <dbReference type="Proteomes" id="UP000199225"/>
    </source>
</evidence>
<dbReference type="InterPro" id="IPR000150">
    <property type="entry name" value="Cof"/>
</dbReference>
<dbReference type="SFLD" id="SFLDG01140">
    <property type="entry name" value="C2.B:_Phosphomannomutase_and_P"/>
    <property type="match status" value="1"/>
</dbReference>
<dbReference type="SFLD" id="SFLDG01144">
    <property type="entry name" value="C2.B.4:_PGP_Like"/>
    <property type="match status" value="1"/>
</dbReference>
<proteinExistence type="predicted"/>
<dbReference type="EMBL" id="FNEV01000002">
    <property type="protein sequence ID" value="SDJ18958.1"/>
    <property type="molecule type" value="Genomic_DNA"/>
</dbReference>
<dbReference type="Pfam" id="PF08282">
    <property type="entry name" value="Hydrolase_3"/>
    <property type="match status" value="1"/>
</dbReference>
<dbReference type="NCBIfam" id="TIGR00099">
    <property type="entry name" value="Cof-subfamily"/>
    <property type="match status" value="1"/>
</dbReference>
<dbReference type="InterPro" id="IPR023214">
    <property type="entry name" value="HAD_sf"/>
</dbReference>
<protein>
    <recommendedName>
        <fullName evidence="3">Cof subfamily of IIB subfamily of haloacid dehalogenase superfamily/HAD-superfamily hydrolase, subfamily IIB</fullName>
    </recommendedName>
</protein>
<dbReference type="SFLD" id="SFLDS00003">
    <property type="entry name" value="Haloacid_Dehalogenase"/>
    <property type="match status" value="1"/>
</dbReference>
<dbReference type="STRING" id="86666.SAMN04490247_1167"/>
<sequence>MTKKLAFFDIDGTLLDHNKNLPTSTLETINKLQKEGVYCAIATGRAPFMHEAIRDQLGIDSFISFNGQYVVLEGTPVYKNPLNHEELDSLYEKAISNNHPVVFMNEETMKATRPASGRIKKALESLHFDYPSVDEKYHEKREMYQSLLFCEGDEIDSYRESHKAFDYIRWHRYSCDIIPRGGSKAEGIRKLIEAADIDMKDVYAFGDGLNDIEMIQEVGTGVAMGNAVPEVKAVSDYVTTDVAEGGLARAVYEVGLLK</sequence>
<dbReference type="RefSeq" id="WP_093192900.1">
    <property type="nucleotide sequence ID" value="NZ_FNEV01000002.1"/>
</dbReference>
<dbReference type="PANTHER" id="PTHR10000:SF25">
    <property type="entry name" value="PHOSPHATASE YKRA-RELATED"/>
    <property type="match status" value="1"/>
</dbReference>
<dbReference type="CDD" id="cd07517">
    <property type="entry name" value="HAD_HPP"/>
    <property type="match status" value="1"/>
</dbReference>
<dbReference type="InterPro" id="IPR006379">
    <property type="entry name" value="HAD-SF_hydro_IIB"/>
</dbReference>
<dbReference type="NCBIfam" id="TIGR01484">
    <property type="entry name" value="HAD-SF-IIB"/>
    <property type="match status" value="1"/>
</dbReference>
<gene>
    <name evidence="1" type="ORF">SAMN04490247_1167</name>
</gene>
<accession>A0A1G8RPP9</accession>
<dbReference type="PROSITE" id="PS01229">
    <property type="entry name" value="COF_2"/>
    <property type="match status" value="1"/>
</dbReference>